<dbReference type="Gramene" id="AET6Gv20934300.1">
    <property type="protein sequence ID" value="AET6Gv20934300.1"/>
    <property type="gene ID" value="AET6Gv20934300"/>
</dbReference>
<dbReference type="PANTHER" id="PTHR47074">
    <property type="entry name" value="BNAC02G40300D PROTEIN"/>
    <property type="match status" value="1"/>
</dbReference>
<reference evidence="3" key="2">
    <citation type="journal article" date="2017" name="Nat. Plants">
        <title>The Aegilops tauschii genome reveals multiple impacts of transposons.</title>
        <authorList>
            <person name="Zhao G."/>
            <person name="Zou C."/>
            <person name="Li K."/>
            <person name="Wang K."/>
            <person name="Li T."/>
            <person name="Gao L."/>
            <person name="Zhang X."/>
            <person name="Wang H."/>
            <person name="Yang Z."/>
            <person name="Liu X."/>
            <person name="Jiang W."/>
            <person name="Mao L."/>
            <person name="Kong X."/>
            <person name="Jiao Y."/>
            <person name="Jia J."/>
        </authorList>
    </citation>
    <scope>NUCLEOTIDE SEQUENCE [LARGE SCALE GENOMIC DNA]</scope>
    <source>
        <strain evidence="3">cv. AL8/78</strain>
    </source>
</reference>
<organism evidence="2 3">
    <name type="scientific">Aegilops tauschii subsp. strangulata</name>
    <name type="common">Goatgrass</name>
    <dbReference type="NCBI Taxonomy" id="200361"/>
    <lineage>
        <taxon>Eukaryota</taxon>
        <taxon>Viridiplantae</taxon>
        <taxon>Streptophyta</taxon>
        <taxon>Embryophyta</taxon>
        <taxon>Tracheophyta</taxon>
        <taxon>Spermatophyta</taxon>
        <taxon>Magnoliopsida</taxon>
        <taxon>Liliopsida</taxon>
        <taxon>Poales</taxon>
        <taxon>Poaceae</taxon>
        <taxon>BOP clade</taxon>
        <taxon>Pooideae</taxon>
        <taxon>Triticodae</taxon>
        <taxon>Triticeae</taxon>
        <taxon>Triticinae</taxon>
        <taxon>Aegilops</taxon>
    </lineage>
</organism>
<dbReference type="EnsemblPlants" id="AET6Gv20934300.1">
    <property type="protein sequence ID" value="AET6Gv20934300.1"/>
    <property type="gene ID" value="AET6Gv20934300"/>
</dbReference>
<dbReference type="PANTHER" id="PTHR47074:SF11">
    <property type="entry name" value="REVERSE TRANSCRIPTASE-LIKE PROTEIN"/>
    <property type="match status" value="1"/>
</dbReference>
<evidence type="ECO:0000313" key="3">
    <source>
        <dbReference type="Proteomes" id="UP000015105"/>
    </source>
</evidence>
<dbReference type="GO" id="GO:0004523">
    <property type="term" value="F:RNA-DNA hybrid ribonuclease activity"/>
    <property type="evidence" value="ECO:0007669"/>
    <property type="project" value="InterPro"/>
</dbReference>
<dbReference type="Gene3D" id="3.30.420.10">
    <property type="entry name" value="Ribonuclease H-like superfamily/Ribonuclease H"/>
    <property type="match status" value="1"/>
</dbReference>
<reference evidence="2" key="3">
    <citation type="journal article" date="2017" name="Nature">
        <title>Genome sequence of the progenitor of the wheat D genome Aegilops tauschii.</title>
        <authorList>
            <person name="Luo M.C."/>
            <person name="Gu Y.Q."/>
            <person name="Puiu D."/>
            <person name="Wang H."/>
            <person name="Twardziok S.O."/>
            <person name="Deal K.R."/>
            <person name="Huo N."/>
            <person name="Zhu T."/>
            <person name="Wang L."/>
            <person name="Wang Y."/>
            <person name="McGuire P.E."/>
            <person name="Liu S."/>
            <person name="Long H."/>
            <person name="Ramasamy R.K."/>
            <person name="Rodriguez J.C."/>
            <person name="Van S.L."/>
            <person name="Yuan L."/>
            <person name="Wang Z."/>
            <person name="Xia Z."/>
            <person name="Xiao L."/>
            <person name="Anderson O.D."/>
            <person name="Ouyang S."/>
            <person name="Liang Y."/>
            <person name="Zimin A.V."/>
            <person name="Pertea G."/>
            <person name="Qi P."/>
            <person name="Bennetzen J.L."/>
            <person name="Dai X."/>
            <person name="Dawson M.W."/>
            <person name="Muller H.G."/>
            <person name="Kugler K."/>
            <person name="Rivarola-Duarte L."/>
            <person name="Spannagl M."/>
            <person name="Mayer K.F.X."/>
            <person name="Lu F.H."/>
            <person name="Bevan M.W."/>
            <person name="Leroy P."/>
            <person name="Li P."/>
            <person name="You F.M."/>
            <person name="Sun Q."/>
            <person name="Liu Z."/>
            <person name="Lyons E."/>
            <person name="Wicker T."/>
            <person name="Salzberg S.L."/>
            <person name="Devos K.M."/>
            <person name="Dvorak J."/>
        </authorList>
    </citation>
    <scope>NUCLEOTIDE SEQUENCE [LARGE SCALE GENOMIC DNA]</scope>
    <source>
        <strain evidence="2">cv. AL8/78</strain>
    </source>
</reference>
<dbReference type="InterPro" id="IPR036397">
    <property type="entry name" value="RNaseH_sf"/>
</dbReference>
<dbReference type="AlphaFoldDB" id="A0A453Q0S8"/>
<dbReference type="InterPro" id="IPR012337">
    <property type="entry name" value="RNaseH-like_sf"/>
</dbReference>
<keyword evidence="3" id="KW-1185">Reference proteome</keyword>
<dbReference type="Pfam" id="PF13456">
    <property type="entry name" value="RVT_3"/>
    <property type="match status" value="1"/>
</dbReference>
<reference evidence="3" key="1">
    <citation type="journal article" date="2014" name="Science">
        <title>Ancient hybridizations among the ancestral genomes of bread wheat.</title>
        <authorList>
            <consortium name="International Wheat Genome Sequencing Consortium,"/>
            <person name="Marcussen T."/>
            <person name="Sandve S.R."/>
            <person name="Heier L."/>
            <person name="Spannagl M."/>
            <person name="Pfeifer M."/>
            <person name="Jakobsen K.S."/>
            <person name="Wulff B.B."/>
            <person name="Steuernagel B."/>
            <person name="Mayer K.F."/>
            <person name="Olsen O.A."/>
        </authorList>
    </citation>
    <scope>NUCLEOTIDE SEQUENCE [LARGE SCALE GENOMIC DNA]</scope>
    <source>
        <strain evidence="3">cv. AL8/78</strain>
    </source>
</reference>
<proteinExistence type="predicted"/>
<dbReference type="GO" id="GO:0003676">
    <property type="term" value="F:nucleic acid binding"/>
    <property type="evidence" value="ECO:0007669"/>
    <property type="project" value="InterPro"/>
</dbReference>
<reference evidence="2" key="4">
    <citation type="submission" date="2019-03" db="UniProtKB">
        <authorList>
            <consortium name="EnsemblPlants"/>
        </authorList>
    </citation>
    <scope>IDENTIFICATION</scope>
</reference>
<reference evidence="2" key="5">
    <citation type="journal article" date="2021" name="G3 (Bethesda)">
        <title>Aegilops tauschii genome assembly Aet v5.0 features greater sequence contiguity and improved annotation.</title>
        <authorList>
            <person name="Wang L."/>
            <person name="Zhu T."/>
            <person name="Rodriguez J.C."/>
            <person name="Deal K.R."/>
            <person name="Dubcovsky J."/>
            <person name="McGuire P.E."/>
            <person name="Lux T."/>
            <person name="Spannagl M."/>
            <person name="Mayer K.F.X."/>
            <person name="Baldrich P."/>
            <person name="Meyers B.C."/>
            <person name="Huo N."/>
            <person name="Gu Y.Q."/>
            <person name="Zhou H."/>
            <person name="Devos K.M."/>
            <person name="Bennetzen J.L."/>
            <person name="Unver T."/>
            <person name="Budak H."/>
            <person name="Gulick P.J."/>
            <person name="Galiba G."/>
            <person name="Kalapos B."/>
            <person name="Nelson D.R."/>
            <person name="Li P."/>
            <person name="You F.M."/>
            <person name="Luo M.C."/>
            <person name="Dvorak J."/>
        </authorList>
    </citation>
    <scope>NUCLEOTIDE SEQUENCE [LARGE SCALE GENOMIC DNA]</scope>
    <source>
        <strain evidence="2">cv. AL8/78</strain>
    </source>
</reference>
<name>A0A453Q0S8_AEGTS</name>
<dbReference type="CDD" id="cd06222">
    <property type="entry name" value="RNase_H_like"/>
    <property type="match status" value="1"/>
</dbReference>
<evidence type="ECO:0000313" key="2">
    <source>
        <dbReference type="EnsemblPlants" id="AET6Gv20934300.1"/>
    </source>
</evidence>
<dbReference type="InterPro" id="IPR002156">
    <property type="entry name" value="RNaseH_domain"/>
</dbReference>
<dbReference type="SUPFAM" id="SSF53098">
    <property type="entry name" value="Ribonuclease H-like"/>
    <property type="match status" value="1"/>
</dbReference>
<dbReference type="InterPro" id="IPR044730">
    <property type="entry name" value="RNase_H-like_dom_plant"/>
</dbReference>
<dbReference type="InterPro" id="IPR052929">
    <property type="entry name" value="RNase_H-like_EbsB-rel"/>
</dbReference>
<evidence type="ECO:0000259" key="1">
    <source>
        <dbReference type="Pfam" id="PF13456"/>
    </source>
</evidence>
<accession>A0A453Q0S8</accession>
<sequence>MELEKILSVHEMLDFLWGLTENKRLHILTFWWLWWSNRNKLREGELPVATEEIARRARCCVLEYQQIFGLPLARKNTDKWCPPCDDMIKINMDGSFLPGETHAGWGVVARTAEGDIICAQAGRQENVQDAFAAEVHAMAHAVSLAAEMGMIRVVFETDSQLLSEALDLWRVDSSAYSAVIEDIKLQLKLWFSKHVISFCRRSANNVAHELANMGCACEPNHSVLWESDVPANVAACAMGDLSK</sequence>
<protein>
    <recommendedName>
        <fullName evidence="1">RNase H type-1 domain-containing protein</fullName>
    </recommendedName>
</protein>
<feature type="domain" description="RNase H type-1" evidence="1">
    <location>
        <begin position="91"/>
        <end position="213"/>
    </location>
</feature>
<dbReference type="STRING" id="200361.A0A453Q0S8"/>
<dbReference type="Proteomes" id="UP000015105">
    <property type="component" value="Chromosome 6D"/>
</dbReference>